<dbReference type="PANTHER" id="PTHR19818:SF161">
    <property type="entry name" value="C2H2-TYPE DOMAIN-CONTAINING PROTEIN"/>
    <property type="match status" value="1"/>
</dbReference>
<feature type="domain" description="C2H2-type" evidence="14">
    <location>
        <begin position="441"/>
        <end position="468"/>
    </location>
</feature>
<dbReference type="GO" id="GO:0005634">
    <property type="term" value="C:nucleus"/>
    <property type="evidence" value="ECO:0007669"/>
    <property type="project" value="UniProtKB-SubCell"/>
</dbReference>
<name>A0AAN8JEW3_PATCE</name>
<dbReference type="SMART" id="SM00355">
    <property type="entry name" value="ZnF_C2H2"/>
    <property type="match status" value="12"/>
</dbReference>
<feature type="compositionally biased region" description="Basic residues" evidence="13">
    <location>
        <begin position="218"/>
        <end position="238"/>
    </location>
</feature>
<dbReference type="PROSITE" id="PS50157">
    <property type="entry name" value="ZINC_FINGER_C2H2_2"/>
    <property type="match status" value="12"/>
</dbReference>
<feature type="region of interest" description="Disordered" evidence="13">
    <location>
        <begin position="218"/>
        <end position="321"/>
    </location>
</feature>
<evidence type="ECO:0000256" key="4">
    <source>
        <dbReference type="ARBA" id="ARBA00022723"/>
    </source>
</evidence>
<feature type="domain" description="C2H2-type" evidence="14">
    <location>
        <begin position="637"/>
        <end position="656"/>
    </location>
</feature>
<dbReference type="InterPro" id="IPR050329">
    <property type="entry name" value="GLI_C2H2-zinc-finger"/>
</dbReference>
<evidence type="ECO:0000256" key="5">
    <source>
        <dbReference type="ARBA" id="ARBA00022737"/>
    </source>
</evidence>
<feature type="domain" description="C2H2-type" evidence="14">
    <location>
        <begin position="413"/>
        <end position="440"/>
    </location>
</feature>
<protein>
    <recommendedName>
        <fullName evidence="14">C2H2-type domain-containing protein</fullName>
    </recommendedName>
</protein>
<feature type="domain" description="C2H2-type" evidence="14">
    <location>
        <begin position="553"/>
        <end position="580"/>
    </location>
</feature>
<feature type="domain" description="C2H2-type" evidence="14">
    <location>
        <begin position="469"/>
        <end position="496"/>
    </location>
</feature>
<evidence type="ECO:0000256" key="2">
    <source>
        <dbReference type="ARBA" id="ARBA00004123"/>
    </source>
</evidence>
<feature type="region of interest" description="Disordered" evidence="13">
    <location>
        <begin position="36"/>
        <end position="80"/>
    </location>
</feature>
<dbReference type="GO" id="GO:0000981">
    <property type="term" value="F:DNA-binding transcription factor activity, RNA polymerase II-specific"/>
    <property type="evidence" value="ECO:0007669"/>
    <property type="project" value="TreeGrafter"/>
</dbReference>
<evidence type="ECO:0000256" key="11">
    <source>
        <dbReference type="ARBA" id="ARBA00023242"/>
    </source>
</evidence>
<dbReference type="Pfam" id="PF00096">
    <property type="entry name" value="zf-C2H2"/>
    <property type="match status" value="9"/>
</dbReference>
<evidence type="ECO:0000256" key="1">
    <source>
        <dbReference type="ARBA" id="ARBA00003767"/>
    </source>
</evidence>
<organism evidence="15 16">
    <name type="scientific">Patella caerulea</name>
    <name type="common">Rayed Mediterranean limpet</name>
    <dbReference type="NCBI Taxonomy" id="87958"/>
    <lineage>
        <taxon>Eukaryota</taxon>
        <taxon>Metazoa</taxon>
        <taxon>Spiralia</taxon>
        <taxon>Lophotrochozoa</taxon>
        <taxon>Mollusca</taxon>
        <taxon>Gastropoda</taxon>
        <taxon>Patellogastropoda</taxon>
        <taxon>Patelloidea</taxon>
        <taxon>Patellidae</taxon>
        <taxon>Patella</taxon>
    </lineage>
</organism>
<keyword evidence="8" id="KW-0805">Transcription regulation</keyword>
<comment type="subcellular location">
    <subcellularLocation>
        <location evidence="2">Nucleus</location>
    </subcellularLocation>
</comment>
<keyword evidence="6 12" id="KW-0863">Zinc-finger</keyword>
<feature type="domain" description="C2H2-type" evidence="14">
    <location>
        <begin position="497"/>
        <end position="524"/>
    </location>
</feature>
<keyword evidence="16" id="KW-1185">Reference proteome</keyword>
<feature type="domain" description="C2H2-type" evidence="14">
    <location>
        <begin position="581"/>
        <end position="608"/>
    </location>
</feature>
<dbReference type="FunFam" id="3.30.160.60:FF:002343">
    <property type="entry name" value="Zinc finger protein 33A"/>
    <property type="match status" value="1"/>
</dbReference>
<keyword evidence="5" id="KW-0677">Repeat</keyword>
<dbReference type="PANTHER" id="PTHR19818">
    <property type="entry name" value="ZINC FINGER PROTEIN ZIC AND GLI"/>
    <property type="match status" value="1"/>
</dbReference>
<accession>A0AAN8JEW3</accession>
<dbReference type="Gene3D" id="3.30.160.60">
    <property type="entry name" value="Classic Zinc Finger"/>
    <property type="match status" value="9"/>
</dbReference>
<feature type="domain" description="C2H2-type" evidence="14">
    <location>
        <begin position="609"/>
        <end position="636"/>
    </location>
</feature>
<dbReference type="GO" id="GO:0045944">
    <property type="term" value="P:positive regulation of transcription by RNA polymerase II"/>
    <property type="evidence" value="ECO:0007669"/>
    <property type="project" value="UniProtKB-ARBA"/>
</dbReference>
<comment type="similarity">
    <text evidence="3">Belongs to the krueppel C2H2-type zinc-finger protein family.</text>
</comment>
<keyword evidence="9" id="KW-0238">DNA-binding</keyword>
<evidence type="ECO:0000256" key="9">
    <source>
        <dbReference type="ARBA" id="ARBA00023125"/>
    </source>
</evidence>
<dbReference type="Proteomes" id="UP001347796">
    <property type="component" value="Unassembled WGS sequence"/>
</dbReference>
<feature type="compositionally biased region" description="Polar residues" evidence="13">
    <location>
        <begin position="288"/>
        <end position="297"/>
    </location>
</feature>
<dbReference type="GO" id="GO:0000978">
    <property type="term" value="F:RNA polymerase II cis-regulatory region sequence-specific DNA binding"/>
    <property type="evidence" value="ECO:0007669"/>
    <property type="project" value="TreeGrafter"/>
</dbReference>
<evidence type="ECO:0000256" key="7">
    <source>
        <dbReference type="ARBA" id="ARBA00022833"/>
    </source>
</evidence>
<feature type="domain" description="C2H2-type" evidence="14">
    <location>
        <begin position="525"/>
        <end position="552"/>
    </location>
</feature>
<evidence type="ECO:0000256" key="13">
    <source>
        <dbReference type="SAM" id="MobiDB-lite"/>
    </source>
</evidence>
<dbReference type="FunFam" id="3.30.160.60:FF:001370">
    <property type="entry name" value="Zinc finger protein"/>
    <property type="match status" value="1"/>
</dbReference>
<reference evidence="15 16" key="1">
    <citation type="submission" date="2024-01" db="EMBL/GenBank/DDBJ databases">
        <title>The genome of the rayed Mediterranean limpet Patella caerulea (Linnaeus, 1758).</title>
        <authorList>
            <person name="Anh-Thu Weber A."/>
            <person name="Halstead-Nussloch G."/>
        </authorList>
    </citation>
    <scope>NUCLEOTIDE SEQUENCE [LARGE SCALE GENOMIC DNA]</scope>
    <source>
        <strain evidence="15">AATW-2023a</strain>
        <tissue evidence="15">Whole specimen</tissue>
    </source>
</reference>
<evidence type="ECO:0000256" key="8">
    <source>
        <dbReference type="ARBA" id="ARBA00023015"/>
    </source>
</evidence>
<dbReference type="SUPFAM" id="SSF57667">
    <property type="entry name" value="beta-beta-alpha zinc fingers"/>
    <property type="match status" value="6"/>
</dbReference>
<evidence type="ECO:0000256" key="12">
    <source>
        <dbReference type="PROSITE-ProRule" id="PRU00042"/>
    </source>
</evidence>
<dbReference type="InterPro" id="IPR036236">
    <property type="entry name" value="Znf_C2H2_sf"/>
</dbReference>
<feature type="compositionally biased region" description="Low complexity" evidence="13">
    <location>
        <begin position="45"/>
        <end position="56"/>
    </location>
</feature>
<feature type="domain" description="C2H2-type" evidence="14">
    <location>
        <begin position="385"/>
        <end position="408"/>
    </location>
</feature>
<proteinExistence type="inferred from homology"/>
<dbReference type="Pfam" id="PF13912">
    <property type="entry name" value="zf-C2H2_6"/>
    <property type="match status" value="2"/>
</dbReference>
<dbReference type="GO" id="GO:0008270">
    <property type="term" value="F:zinc ion binding"/>
    <property type="evidence" value="ECO:0007669"/>
    <property type="project" value="UniProtKB-KW"/>
</dbReference>
<evidence type="ECO:0000259" key="14">
    <source>
        <dbReference type="PROSITE" id="PS50157"/>
    </source>
</evidence>
<feature type="compositionally biased region" description="Polar residues" evidence="13">
    <location>
        <begin position="57"/>
        <end position="68"/>
    </location>
</feature>
<dbReference type="InterPro" id="IPR013087">
    <property type="entry name" value="Znf_C2H2_type"/>
</dbReference>
<evidence type="ECO:0000256" key="3">
    <source>
        <dbReference type="ARBA" id="ARBA00006991"/>
    </source>
</evidence>
<evidence type="ECO:0000256" key="10">
    <source>
        <dbReference type="ARBA" id="ARBA00023163"/>
    </source>
</evidence>
<evidence type="ECO:0000313" key="15">
    <source>
        <dbReference type="EMBL" id="KAK6173258.1"/>
    </source>
</evidence>
<dbReference type="EMBL" id="JAZGQO010000011">
    <property type="protein sequence ID" value="KAK6173258.1"/>
    <property type="molecule type" value="Genomic_DNA"/>
</dbReference>
<keyword evidence="11" id="KW-0539">Nucleus</keyword>
<evidence type="ECO:0000313" key="16">
    <source>
        <dbReference type="Proteomes" id="UP001347796"/>
    </source>
</evidence>
<dbReference type="FunFam" id="3.30.160.60:FF:000100">
    <property type="entry name" value="Zinc finger 45-like"/>
    <property type="match status" value="2"/>
</dbReference>
<dbReference type="FunFam" id="3.30.160.60:FF:000176">
    <property type="entry name" value="zinc finger protein 70"/>
    <property type="match status" value="1"/>
</dbReference>
<dbReference type="FunFam" id="3.30.160.60:FF:000634">
    <property type="entry name" value="Zinc finger X-chromosomal protein"/>
    <property type="match status" value="1"/>
</dbReference>
<keyword evidence="10" id="KW-0804">Transcription</keyword>
<comment type="caution">
    <text evidence="15">The sequence shown here is derived from an EMBL/GenBank/DDBJ whole genome shotgun (WGS) entry which is preliminary data.</text>
</comment>
<comment type="function">
    <text evidence="1">May be involved in transcriptional regulation.</text>
</comment>
<gene>
    <name evidence="15" type="ORF">SNE40_016743</name>
</gene>
<dbReference type="AlphaFoldDB" id="A0AAN8JEW3"/>
<sequence length="699" mass="79960">MESIYNGQLSSSARVDNFQVNGMSYRPISSYENHSSVNCQHENHSNSQCNNHNSMQPFHNNSSSSVETATYKVPSPSNDSNINAEHLTSSYCIQQIKQLTEKQIADQNNLFQEIVSTSAQITGHDLFTDKIVSLCNKILAQSLNSNKSVINYCQKLNDLTLETKKEFPPCEEIKENSAISNKGQKVKKIVRIKKEKKGSKTKEELINNTYKRRSSLRISVKKKKSCKPLRKLRKRTPARKTIVQEESNEEAFDDHETDDDLYLPDKDPEFCDVPVSFAQSDEPDDNSGTDSENQVDSLSHDNEDETAESTTKSAKKPEVVDTRPHPCTLCSKRFRFAGSLARHLQDHDHNISQENNCPVCKKKYGRLSDLSNHINNVHKTYKQAYNCDICQKSFHFQKSLKAHRISVHHKLEYQCLDCHRRFATQDELTQHSKLHPSDGTFGCSVCGVVFPCRKTLIKHEKTHMPEKTYKCDWCGLSFKSSSTLVGHVRTHTGERPYICELCGNAYAQMSTLKVHQLTHSNTKPHACDRCDYAFRTRAELNNHILVHTKEKKFQCDECGKRFPRVRSLKDHLLTHAGIKPYSCSQCGRRFSCHQHLRRHQRIHKGEMPYTCEICGKQSRQKYNMTVHMRTHNGEKPFVCDICGKSFTYNKSLQTHKVSCGKSLVTPGMFAFPPQQPPPSLAQQQQQQYVNMGMNVHVAR</sequence>
<evidence type="ECO:0000256" key="6">
    <source>
        <dbReference type="ARBA" id="ARBA00022771"/>
    </source>
</evidence>
<keyword evidence="7" id="KW-0862">Zinc</keyword>
<feature type="domain" description="C2H2-type" evidence="14">
    <location>
        <begin position="355"/>
        <end position="383"/>
    </location>
</feature>
<feature type="compositionally biased region" description="Acidic residues" evidence="13">
    <location>
        <begin position="246"/>
        <end position="262"/>
    </location>
</feature>
<dbReference type="FunFam" id="3.30.160.60:FF:000624">
    <property type="entry name" value="zinc finger protein 697"/>
    <property type="match status" value="1"/>
</dbReference>
<keyword evidence="4" id="KW-0479">Metal-binding</keyword>
<dbReference type="PROSITE" id="PS00028">
    <property type="entry name" value="ZINC_FINGER_C2H2_1"/>
    <property type="match status" value="8"/>
</dbReference>
<feature type="domain" description="C2H2-type" evidence="14">
    <location>
        <begin position="325"/>
        <end position="347"/>
    </location>
</feature>